<evidence type="ECO:0000313" key="2">
    <source>
        <dbReference type="EMBL" id="GGI25019.1"/>
    </source>
</evidence>
<evidence type="ECO:0000259" key="1">
    <source>
        <dbReference type="Pfam" id="PF00248"/>
    </source>
</evidence>
<dbReference type="SUPFAM" id="SSF51430">
    <property type="entry name" value="NAD(P)-linked oxidoreductase"/>
    <property type="match status" value="1"/>
</dbReference>
<dbReference type="InterPro" id="IPR036812">
    <property type="entry name" value="NAD(P)_OxRdtase_dom_sf"/>
</dbReference>
<dbReference type="PANTHER" id="PTHR43364:SF6">
    <property type="entry name" value="OXIDOREDUCTASE-RELATED"/>
    <property type="match status" value="1"/>
</dbReference>
<dbReference type="Pfam" id="PF00248">
    <property type="entry name" value="Aldo_ket_red"/>
    <property type="match status" value="1"/>
</dbReference>
<feature type="domain" description="NADP-dependent oxidoreductase" evidence="1">
    <location>
        <begin position="21"/>
        <end position="319"/>
    </location>
</feature>
<dbReference type="EMBL" id="BMDJ01000003">
    <property type="protein sequence ID" value="GGI25019.1"/>
    <property type="molecule type" value="Genomic_DNA"/>
</dbReference>
<protein>
    <submittedName>
        <fullName evidence="2">NADP-dependent aryl-alcohol dehydrogenase</fullName>
    </submittedName>
</protein>
<organism evidence="2 3">
    <name type="scientific">Pedobacter mendelii</name>
    <dbReference type="NCBI Taxonomy" id="1908240"/>
    <lineage>
        <taxon>Bacteria</taxon>
        <taxon>Pseudomonadati</taxon>
        <taxon>Bacteroidota</taxon>
        <taxon>Sphingobacteriia</taxon>
        <taxon>Sphingobacteriales</taxon>
        <taxon>Sphingobacteriaceae</taxon>
        <taxon>Pedobacter</taxon>
    </lineage>
</organism>
<name>A0ABQ2BFM0_9SPHI</name>
<comment type="caution">
    <text evidence="2">The sequence shown here is derived from an EMBL/GenBank/DDBJ whole genome shotgun (WGS) entry which is preliminary data.</text>
</comment>
<gene>
    <name evidence="2" type="ORF">GCM10008119_15560</name>
</gene>
<keyword evidence="3" id="KW-1185">Reference proteome</keyword>
<accession>A0ABQ2BFM0</accession>
<dbReference type="CDD" id="cd19081">
    <property type="entry name" value="AKR_AKR9C1"/>
    <property type="match status" value="1"/>
</dbReference>
<sequence length="321" mass="36155">MLTLHIMEKRILGKTDLNIAPIVFGGNVFGWTIDEQKSLQILDNFVDSGFNFIDTADVYSRWKSGNKGGESETIIGNWLKKHGKRHDVIISTKVGADMGQGKSLKKDYIINQVEHSLSRLQTDYIDLYFSHFDDVTTTVEETLSAYETLIRAGKIRWIGASNFSADRLKQSLLASATNDLPKYQVYQPGYNLFDRAEFERDHEKICLEQDLGVITYYSLASGFLTGKYRSEDDLKKSQRGGGVKKFLNDRGYQILDALDKVADKHHVEPASVALAWLIYHPSITAPIASVTDLNQLKSFTEAADLKLMPEDISILDKASIY</sequence>
<dbReference type="Proteomes" id="UP000645390">
    <property type="component" value="Unassembled WGS sequence"/>
</dbReference>
<dbReference type="InterPro" id="IPR023210">
    <property type="entry name" value="NADP_OxRdtase_dom"/>
</dbReference>
<reference evidence="3" key="1">
    <citation type="journal article" date="2019" name="Int. J. Syst. Evol. Microbiol.">
        <title>The Global Catalogue of Microorganisms (GCM) 10K type strain sequencing project: providing services to taxonomists for standard genome sequencing and annotation.</title>
        <authorList>
            <consortium name="The Broad Institute Genomics Platform"/>
            <consortium name="The Broad Institute Genome Sequencing Center for Infectious Disease"/>
            <person name="Wu L."/>
            <person name="Ma J."/>
        </authorList>
    </citation>
    <scope>NUCLEOTIDE SEQUENCE [LARGE SCALE GENOMIC DNA]</scope>
    <source>
        <strain evidence="3">CCM 8939</strain>
    </source>
</reference>
<dbReference type="PANTHER" id="PTHR43364">
    <property type="entry name" value="NADH-SPECIFIC METHYLGLYOXAL REDUCTASE-RELATED"/>
    <property type="match status" value="1"/>
</dbReference>
<proteinExistence type="predicted"/>
<dbReference type="Gene3D" id="3.20.20.100">
    <property type="entry name" value="NADP-dependent oxidoreductase domain"/>
    <property type="match status" value="1"/>
</dbReference>
<dbReference type="InterPro" id="IPR050523">
    <property type="entry name" value="AKR_Detox_Biosynth"/>
</dbReference>
<evidence type="ECO:0000313" key="3">
    <source>
        <dbReference type="Proteomes" id="UP000645390"/>
    </source>
</evidence>